<feature type="transmembrane region" description="Helical" evidence="2">
    <location>
        <begin position="465"/>
        <end position="488"/>
    </location>
</feature>
<feature type="transmembrane region" description="Helical" evidence="2">
    <location>
        <begin position="433"/>
        <end position="453"/>
    </location>
</feature>
<feature type="transmembrane region" description="Helical" evidence="2">
    <location>
        <begin position="532"/>
        <end position="554"/>
    </location>
</feature>
<gene>
    <name evidence="4" type="ORF">M0811_09253</name>
</gene>
<protein>
    <submittedName>
        <fullName evidence="4">Fam11a b protein</fullName>
    </submittedName>
</protein>
<evidence type="ECO:0000313" key="4">
    <source>
        <dbReference type="EMBL" id="KAJ5072807.1"/>
    </source>
</evidence>
<keyword evidence="2" id="KW-0472">Membrane</keyword>
<dbReference type="OrthoDB" id="10258440at2759"/>
<reference evidence="4" key="1">
    <citation type="submission" date="2022-10" db="EMBL/GenBank/DDBJ databases">
        <title>Novel sulphate-reducing endosymbionts in the free-living metamonad Anaeramoeba.</title>
        <authorList>
            <person name="Jerlstrom-Hultqvist J."/>
            <person name="Cepicka I."/>
            <person name="Gallot-Lavallee L."/>
            <person name="Salas-Leiva D."/>
            <person name="Curtis B.A."/>
            <person name="Zahonova K."/>
            <person name="Pipaliya S."/>
            <person name="Dacks J."/>
            <person name="Roger A.J."/>
        </authorList>
    </citation>
    <scope>NUCLEOTIDE SEQUENCE</scope>
    <source>
        <strain evidence="4">BMAN</strain>
    </source>
</reference>
<dbReference type="SUPFAM" id="SSF81383">
    <property type="entry name" value="F-box domain"/>
    <property type="match status" value="1"/>
</dbReference>
<dbReference type="AlphaFoldDB" id="A0A9Q0RA68"/>
<evidence type="ECO:0000259" key="3">
    <source>
        <dbReference type="PROSITE" id="PS50181"/>
    </source>
</evidence>
<accession>A0A9Q0RA68</accession>
<comment type="caution">
    <text evidence="4">The sequence shown here is derived from an EMBL/GenBank/DDBJ whole genome shotgun (WGS) entry which is preliminary data.</text>
</comment>
<keyword evidence="2" id="KW-1133">Transmembrane helix</keyword>
<feature type="transmembrane region" description="Helical" evidence="2">
    <location>
        <begin position="333"/>
        <end position="355"/>
    </location>
</feature>
<evidence type="ECO:0000256" key="1">
    <source>
        <dbReference type="SAM" id="MobiDB-lite"/>
    </source>
</evidence>
<keyword evidence="5" id="KW-1185">Reference proteome</keyword>
<feature type="domain" description="F-box" evidence="3">
    <location>
        <begin position="46"/>
        <end position="92"/>
    </location>
</feature>
<dbReference type="SMART" id="SM00256">
    <property type="entry name" value="FBOX"/>
    <property type="match status" value="1"/>
</dbReference>
<evidence type="ECO:0000256" key="2">
    <source>
        <dbReference type="SAM" id="Phobius"/>
    </source>
</evidence>
<evidence type="ECO:0000313" key="5">
    <source>
        <dbReference type="Proteomes" id="UP001149090"/>
    </source>
</evidence>
<organism evidence="4 5">
    <name type="scientific">Anaeramoeba ignava</name>
    <name type="common">Anaerobic marine amoeba</name>
    <dbReference type="NCBI Taxonomy" id="1746090"/>
    <lineage>
        <taxon>Eukaryota</taxon>
        <taxon>Metamonada</taxon>
        <taxon>Anaeramoebidae</taxon>
        <taxon>Anaeramoeba</taxon>
    </lineage>
</organism>
<keyword evidence="2" id="KW-0812">Transmembrane</keyword>
<dbReference type="PROSITE" id="PS50181">
    <property type="entry name" value="FBOX"/>
    <property type="match status" value="1"/>
</dbReference>
<dbReference type="Proteomes" id="UP001149090">
    <property type="component" value="Unassembled WGS sequence"/>
</dbReference>
<dbReference type="PANTHER" id="PTHR13568">
    <property type="entry name" value="FAM11A, B PROTEIN"/>
    <property type="match status" value="1"/>
</dbReference>
<feature type="transmembrane region" description="Helical" evidence="2">
    <location>
        <begin position="367"/>
        <end position="388"/>
    </location>
</feature>
<name>A0A9Q0RA68_ANAIG</name>
<feature type="transmembrane region" description="Helical" evidence="2">
    <location>
        <begin position="495"/>
        <end position="520"/>
    </location>
</feature>
<dbReference type="Pfam" id="PF10269">
    <property type="entry name" value="Tmemb_185A"/>
    <property type="match status" value="1"/>
</dbReference>
<sequence length="566" mass="65348">MQNKLPYIIFENKGVVQITDNFYNSIFYSAKQETTEKTQNPPNEEENLISKLPEEIIYSIANYLSPVEVLLFGQVCSAFYDISNDDSLWRNISKQFNQLFVCDPIQVKMVLLDEVYQYEVIGFQTNLKEKIKKIQNKILKNSNEIELKSRKNANFADEINAFDQNLSQSLNADLYFNSNLNHKEEEKKDQQKKYEENEENPRQKNQRGGFFSVFLPKGTNNNDDGTTTLIDGKTVAVEINEEKTINEYLDHISNPKKKFLKKIKELKPQMEAKKAEENEQQNLERRRLKFTKIEDSLGFSALSFTSLWIVGLCISVIMIYLKIHYQFSISYGSIFMSSWIPLGIVGLLVLLFGVLDNPNRTSTRSDECGISITWAIFVWGFGLQFALIGLKMDAKISSNWFTVFSPFFVFWGLMVLGFLGVQCDGGFSGRFSCLNFFFEFIWVVLLNLFLYFLAAKLNHSSNWNYAKVFSPLYILYSIPILGLIRGFFRGISSDFFLLSFGFFCLFLPLIIFQILLNLYLDGSSISLSSVFIPLWILFSFLIFLGLIGFGLSLLKSIQSFKFWLKI</sequence>
<dbReference type="PANTHER" id="PTHR13568:SF9">
    <property type="entry name" value="TRANSMEMBRANE PROTEIN 203"/>
    <property type="match status" value="1"/>
</dbReference>
<dbReference type="InterPro" id="IPR001810">
    <property type="entry name" value="F-box_dom"/>
</dbReference>
<feature type="transmembrane region" description="Helical" evidence="2">
    <location>
        <begin position="296"/>
        <end position="321"/>
    </location>
</feature>
<feature type="transmembrane region" description="Helical" evidence="2">
    <location>
        <begin position="400"/>
        <end position="421"/>
    </location>
</feature>
<proteinExistence type="predicted"/>
<dbReference type="InterPro" id="IPR036047">
    <property type="entry name" value="F-box-like_dom_sf"/>
</dbReference>
<dbReference type="Gene3D" id="1.20.1280.50">
    <property type="match status" value="1"/>
</dbReference>
<dbReference type="Pfam" id="PF12937">
    <property type="entry name" value="F-box-like"/>
    <property type="match status" value="1"/>
</dbReference>
<feature type="compositionally biased region" description="Basic and acidic residues" evidence="1">
    <location>
        <begin position="183"/>
        <end position="202"/>
    </location>
</feature>
<dbReference type="EMBL" id="JAPDFW010000079">
    <property type="protein sequence ID" value="KAJ5072807.1"/>
    <property type="molecule type" value="Genomic_DNA"/>
</dbReference>
<feature type="region of interest" description="Disordered" evidence="1">
    <location>
        <begin position="183"/>
        <end position="209"/>
    </location>
</feature>
<dbReference type="InterPro" id="IPR019396">
    <property type="entry name" value="TM_Fragile-X-F-assoc"/>
</dbReference>